<dbReference type="EMBL" id="CANHGI010000004">
    <property type="protein sequence ID" value="CAI5447022.1"/>
    <property type="molecule type" value="Genomic_DNA"/>
</dbReference>
<dbReference type="Pfam" id="PF08433">
    <property type="entry name" value="KTI12"/>
    <property type="match status" value="1"/>
</dbReference>
<keyword evidence="2" id="KW-0067">ATP-binding</keyword>
<evidence type="ECO:0000256" key="4">
    <source>
        <dbReference type="ARBA" id="ARBA00026170"/>
    </source>
</evidence>
<accession>A0A9P1N110</accession>
<dbReference type="FunFam" id="3.40.50.300:FF:002898">
    <property type="entry name" value="Protein CBG21524"/>
    <property type="match status" value="1"/>
</dbReference>
<evidence type="ECO:0000256" key="1">
    <source>
        <dbReference type="ARBA" id="ARBA00022741"/>
    </source>
</evidence>
<dbReference type="OrthoDB" id="9972657at2759"/>
<keyword evidence="1" id="KW-0547">Nucleotide-binding</keyword>
<proteinExistence type="inferred from homology"/>
<sequence>MPLILITGHPSSGKSTICQRLVEKFRENEKNLDVLVIRDEDFGTFSRNSYESAAKEKDVRSWIRGQIQQNLTKNRIVICDALNYIKGYRYELFLAAKMSKTTYCVVQVTPSLEICEWLNEQKPEEKLKYGPEQIGPIIQRYERPDTKFRWEKPLFEVKIGKAERKIEGDLDDMDMEIDLEHPAPKFADIFEDEIVDWVLNGTQLTENQSTQLVPLAPTNFLHELDRTTQEVITVLLAAQRTATRGQQITVPTGGTVTHLKARSLPEFTRFRHQFMTIAKKSPISDRKLISEMFCDFLNSNLR</sequence>
<dbReference type="PANTHER" id="PTHR12435">
    <property type="match status" value="1"/>
</dbReference>
<dbReference type="GO" id="GO:0005524">
    <property type="term" value="F:ATP binding"/>
    <property type="evidence" value="ECO:0007669"/>
    <property type="project" value="UniProtKB-KW"/>
</dbReference>
<evidence type="ECO:0000313" key="6">
    <source>
        <dbReference type="Proteomes" id="UP001152747"/>
    </source>
</evidence>
<comment type="caution">
    <text evidence="5">The sequence shown here is derived from an EMBL/GenBank/DDBJ whole genome shotgun (WGS) entry which is preliminary data.</text>
</comment>
<dbReference type="Proteomes" id="UP001152747">
    <property type="component" value="Unassembled WGS sequence"/>
</dbReference>
<organism evidence="5 6">
    <name type="scientific">Caenorhabditis angaria</name>
    <dbReference type="NCBI Taxonomy" id="860376"/>
    <lineage>
        <taxon>Eukaryota</taxon>
        <taxon>Metazoa</taxon>
        <taxon>Ecdysozoa</taxon>
        <taxon>Nematoda</taxon>
        <taxon>Chromadorea</taxon>
        <taxon>Rhabditida</taxon>
        <taxon>Rhabditina</taxon>
        <taxon>Rhabditomorpha</taxon>
        <taxon>Rhabditoidea</taxon>
        <taxon>Rhabditidae</taxon>
        <taxon>Peloderinae</taxon>
        <taxon>Caenorhabditis</taxon>
    </lineage>
</organism>
<dbReference type="InterPro" id="IPR013641">
    <property type="entry name" value="KTI12/PSTK"/>
</dbReference>
<comment type="similarity">
    <text evidence="3">Belongs to the KTI12 family.</text>
</comment>
<dbReference type="SUPFAM" id="SSF52540">
    <property type="entry name" value="P-loop containing nucleoside triphosphate hydrolases"/>
    <property type="match status" value="1"/>
</dbReference>
<gene>
    <name evidence="5" type="ORF">CAMP_LOCUS9659</name>
</gene>
<keyword evidence="6" id="KW-1185">Reference proteome</keyword>
<dbReference type="InterPro" id="IPR027417">
    <property type="entry name" value="P-loop_NTPase"/>
</dbReference>
<dbReference type="Gene3D" id="3.40.50.300">
    <property type="entry name" value="P-loop containing nucleotide triphosphate hydrolases"/>
    <property type="match status" value="1"/>
</dbReference>
<evidence type="ECO:0000256" key="2">
    <source>
        <dbReference type="ARBA" id="ARBA00022840"/>
    </source>
</evidence>
<evidence type="ECO:0000313" key="5">
    <source>
        <dbReference type="EMBL" id="CAI5447022.1"/>
    </source>
</evidence>
<evidence type="ECO:0000256" key="3">
    <source>
        <dbReference type="ARBA" id="ARBA00025768"/>
    </source>
</evidence>
<reference evidence="5" key="1">
    <citation type="submission" date="2022-11" db="EMBL/GenBank/DDBJ databases">
        <authorList>
            <person name="Kikuchi T."/>
        </authorList>
    </citation>
    <scope>NUCLEOTIDE SEQUENCE</scope>
    <source>
        <strain evidence="5">PS1010</strain>
    </source>
</reference>
<protein>
    <recommendedName>
        <fullName evidence="4">Protein KTI12 homolog</fullName>
    </recommendedName>
</protein>
<dbReference type="AlphaFoldDB" id="A0A9P1N110"/>
<name>A0A9P1N110_9PELO</name>